<keyword evidence="1" id="KW-0813">Transport</keyword>
<dbReference type="STRING" id="53341.SAMN05421579_1802"/>
<dbReference type="Proteomes" id="UP000199011">
    <property type="component" value="Unassembled WGS sequence"/>
</dbReference>
<name>A0A1I5EK82_9GAMM</name>
<evidence type="ECO:0000256" key="1">
    <source>
        <dbReference type="RuleBase" id="RU003884"/>
    </source>
</evidence>
<reference evidence="3" key="1">
    <citation type="submission" date="2016-10" db="EMBL/GenBank/DDBJ databases">
        <authorList>
            <person name="Varghese N."/>
            <person name="Submissions S."/>
        </authorList>
    </citation>
    <scope>NUCLEOTIDE SEQUENCE [LARGE SCALE GENOMIC DNA]</scope>
    <source>
        <strain evidence="3">DSM 16522</strain>
    </source>
</reference>
<dbReference type="GO" id="GO:0009279">
    <property type="term" value="C:cell outer membrane"/>
    <property type="evidence" value="ECO:0007669"/>
    <property type="project" value="UniProtKB-SubCell"/>
</dbReference>
<sequence>MYRALPLWRSKLTLGESSFNSNLFSGWSYTGLGIESDERQLPPKLRGYAPQINGIADTNARVTVTQQGRILYETTVPPGPFSIQDISSAVRGILDVKIAEQNGTIKTSQVNAAYVPYLTRPGRIRYKFASGRPRHNFHKMEGPLFGAGEVSYGISNRWSLYGGVITAGNYSAMALGAGIDLMQFGTLSADVTQSIGKLPNNKRTKKGKSWRLSYSKRFDNSNIDVNFAGYRFNEQDYMTMQQYLDARYRDLWVVAAKRCTQYH</sequence>
<dbReference type="InterPro" id="IPR018030">
    <property type="entry name" value="Fimbrial_membr_usher_CS"/>
</dbReference>
<keyword evidence="1" id="KW-0472">Membrane</keyword>
<organism evidence="2 3">
    <name type="scientific">Xenorhabdus japonica</name>
    <dbReference type="NCBI Taxonomy" id="53341"/>
    <lineage>
        <taxon>Bacteria</taxon>
        <taxon>Pseudomonadati</taxon>
        <taxon>Pseudomonadota</taxon>
        <taxon>Gammaproteobacteria</taxon>
        <taxon>Enterobacterales</taxon>
        <taxon>Morganellaceae</taxon>
        <taxon>Xenorhabdus</taxon>
    </lineage>
</organism>
<accession>A0A1I5EK82</accession>
<dbReference type="InterPro" id="IPR000015">
    <property type="entry name" value="Fimb_usher"/>
</dbReference>
<comment type="subcellular location">
    <subcellularLocation>
        <location evidence="1">Cell outer membrane</location>
        <topology evidence="1">Multi-pass membrane protein</topology>
    </subcellularLocation>
</comment>
<dbReference type="GO" id="GO:0009297">
    <property type="term" value="P:pilus assembly"/>
    <property type="evidence" value="ECO:0007669"/>
    <property type="project" value="InterPro"/>
</dbReference>
<dbReference type="GO" id="GO:0015473">
    <property type="term" value="F:fimbrial usher porin activity"/>
    <property type="evidence" value="ECO:0007669"/>
    <property type="project" value="InterPro"/>
</dbReference>
<dbReference type="AlphaFoldDB" id="A0A1I5EK82"/>
<dbReference type="PANTHER" id="PTHR30451">
    <property type="entry name" value="OUTER MEMBRANE USHER PROTEIN"/>
    <property type="match status" value="1"/>
</dbReference>
<protein>
    <submittedName>
        <fullName evidence="2">Outer membrane usher protein PapC</fullName>
    </submittedName>
</protein>
<dbReference type="Gene3D" id="2.60.40.3110">
    <property type="match status" value="1"/>
</dbReference>
<keyword evidence="1" id="KW-1029">Fimbrium biogenesis</keyword>
<gene>
    <name evidence="2" type="ORF">SAMN05421579_1802</name>
</gene>
<keyword evidence="3" id="KW-1185">Reference proteome</keyword>
<dbReference type="PROSITE" id="PS01151">
    <property type="entry name" value="FIMBRIAL_USHER"/>
    <property type="match status" value="1"/>
</dbReference>
<keyword evidence="1" id="KW-0998">Cell outer membrane</keyword>
<evidence type="ECO:0000313" key="3">
    <source>
        <dbReference type="Proteomes" id="UP000199011"/>
    </source>
</evidence>
<evidence type="ECO:0000313" key="2">
    <source>
        <dbReference type="EMBL" id="SFO11914.1"/>
    </source>
</evidence>
<dbReference type="EMBL" id="FOVO01000080">
    <property type="protein sequence ID" value="SFO11914.1"/>
    <property type="molecule type" value="Genomic_DNA"/>
</dbReference>
<dbReference type="Pfam" id="PF00577">
    <property type="entry name" value="Usher"/>
    <property type="match status" value="1"/>
</dbReference>
<keyword evidence="1" id="KW-0812">Transmembrane</keyword>
<dbReference type="PANTHER" id="PTHR30451:SF10">
    <property type="entry name" value="OUTER MEMBRANE USHER PROTEIN YFCU-RELATED"/>
    <property type="match status" value="1"/>
</dbReference>
<comment type="similarity">
    <text evidence="1">Belongs to the fimbrial export usher family.</text>
</comment>
<proteinExistence type="inferred from homology"/>